<gene>
    <name evidence="1" type="ordered locus">KRH_03580</name>
</gene>
<dbReference type="EMBL" id="AP009152">
    <property type="protein sequence ID" value="BAG28705.1"/>
    <property type="molecule type" value="Genomic_DNA"/>
</dbReference>
<dbReference type="CDD" id="cd07505">
    <property type="entry name" value="HAD_BPGM-like"/>
    <property type="match status" value="1"/>
</dbReference>
<name>B2GG82_KOCRD</name>
<dbReference type="Gene3D" id="3.40.50.1000">
    <property type="entry name" value="HAD superfamily/HAD-like"/>
    <property type="match status" value="1"/>
</dbReference>
<dbReference type="SFLD" id="SFLDG01129">
    <property type="entry name" value="C1.5:_HAD__Beta-PGM__Phosphata"/>
    <property type="match status" value="1"/>
</dbReference>
<keyword evidence="2" id="KW-1185">Reference proteome</keyword>
<dbReference type="Proteomes" id="UP000008838">
    <property type="component" value="Chromosome"/>
</dbReference>
<evidence type="ECO:0000313" key="1">
    <source>
        <dbReference type="EMBL" id="BAG28705.1"/>
    </source>
</evidence>
<dbReference type="PANTHER" id="PTHR18901">
    <property type="entry name" value="2-DEOXYGLUCOSE-6-PHOSPHATE PHOSPHATASE 2"/>
    <property type="match status" value="1"/>
</dbReference>
<sequence>MEPTLPGPDPQWRPSAVVFDCDGVLMDTESAWARVQKQVAAGYGVDIDARTEADLMGLCAQDIAAFITGRAGEVARERGTSAPGQGEVLARLVDTEAEVVGAVIEALPGAVETVRTVARHVPVAVASNSTSAILDRKMHGVGIADLLRTWVSAEDVPRGKPAPDIYQEAVRRLGVDPADALAVEDSPAGSTAARTAGLWVLGAPLGHTEPMATHFLVESLADPAVGRLLRGWGFER</sequence>
<proteinExistence type="predicted"/>
<dbReference type="PRINTS" id="PR00413">
    <property type="entry name" value="HADHALOGNASE"/>
</dbReference>
<dbReference type="PANTHER" id="PTHR18901:SF38">
    <property type="entry name" value="PSEUDOURIDINE-5'-PHOSPHATASE"/>
    <property type="match status" value="1"/>
</dbReference>
<reference evidence="1 2" key="1">
    <citation type="journal article" date="2008" name="J. Bacteriol.">
        <title>Complete genome sequence of the soil actinomycete Kocuria rhizophila.</title>
        <authorList>
            <person name="Takarada H."/>
            <person name="Sekine M."/>
            <person name="Kosugi H."/>
            <person name="Matsuo Y."/>
            <person name="Fujisawa T."/>
            <person name="Omata S."/>
            <person name="Kishi E."/>
            <person name="Shimizu A."/>
            <person name="Tsukatani N."/>
            <person name="Tanikawa S."/>
            <person name="Fujita N."/>
            <person name="Harayama S."/>
        </authorList>
    </citation>
    <scope>NUCLEOTIDE SEQUENCE [LARGE SCALE GENOMIC DNA]</scope>
    <source>
        <strain evidence="2">ATCC 9341 / DSM 348 / NBRC 103217 / DC2201</strain>
    </source>
</reference>
<dbReference type="SFLD" id="SFLDG01135">
    <property type="entry name" value="C1.5.6:_HAD__Beta-PGM__Phospha"/>
    <property type="match status" value="1"/>
</dbReference>
<evidence type="ECO:0000313" key="2">
    <source>
        <dbReference type="Proteomes" id="UP000008838"/>
    </source>
</evidence>
<protein>
    <submittedName>
        <fullName evidence="1">Putative phosphatase</fullName>
    </submittedName>
</protein>
<dbReference type="InterPro" id="IPR006439">
    <property type="entry name" value="HAD-SF_hydro_IA"/>
</dbReference>
<dbReference type="OrthoDB" id="9812856at2"/>
<organism evidence="1 2">
    <name type="scientific">Kocuria rhizophila (strain ATCC 9341 / DSM 348 / NBRC 103217 / DC2201)</name>
    <dbReference type="NCBI Taxonomy" id="378753"/>
    <lineage>
        <taxon>Bacteria</taxon>
        <taxon>Bacillati</taxon>
        <taxon>Actinomycetota</taxon>
        <taxon>Actinomycetes</taxon>
        <taxon>Micrococcales</taxon>
        <taxon>Micrococcaceae</taxon>
        <taxon>Kocuria</taxon>
    </lineage>
</organism>
<dbReference type="Pfam" id="PF00702">
    <property type="entry name" value="Hydrolase"/>
    <property type="match status" value="1"/>
</dbReference>
<dbReference type="eggNOG" id="COG0637">
    <property type="taxonomic scope" value="Bacteria"/>
</dbReference>
<dbReference type="Gene3D" id="1.10.150.240">
    <property type="entry name" value="Putative phosphatase, domain 2"/>
    <property type="match status" value="1"/>
</dbReference>
<dbReference type="SFLD" id="SFLDS00003">
    <property type="entry name" value="Haloacid_Dehalogenase"/>
    <property type="match status" value="1"/>
</dbReference>
<dbReference type="InterPro" id="IPR023198">
    <property type="entry name" value="PGP-like_dom2"/>
</dbReference>
<dbReference type="NCBIfam" id="TIGR01509">
    <property type="entry name" value="HAD-SF-IA-v3"/>
    <property type="match status" value="1"/>
</dbReference>
<dbReference type="InterPro" id="IPR023214">
    <property type="entry name" value="HAD_sf"/>
</dbReference>
<accession>B2GG82</accession>
<dbReference type="SUPFAM" id="SSF56784">
    <property type="entry name" value="HAD-like"/>
    <property type="match status" value="1"/>
</dbReference>
<dbReference type="AlphaFoldDB" id="B2GG82"/>
<dbReference type="KEGG" id="krh:KRH_03580"/>
<dbReference type="RefSeq" id="WP_012397432.1">
    <property type="nucleotide sequence ID" value="NC_010617.1"/>
</dbReference>
<dbReference type="InterPro" id="IPR036412">
    <property type="entry name" value="HAD-like_sf"/>
</dbReference>
<dbReference type="HOGENOM" id="CLU_045011_13_1_11"/>